<evidence type="ECO:0000313" key="1">
    <source>
        <dbReference type="EMBL" id="VEL39610.1"/>
    </source>
</evidence>
<dbReference type="Proteomes" id="UP000784294">
    <property type="component" value="Unassembled WGS sequence"/>
</dbReference>
<proteinExistence type="predicted"/>
<keyword evidence="2" id="KW-1185">Reference proteome</keyword>
<gene>
    <name evidence="1" type="ORF">PXEA_LOCUS33050</name>
</gene>
<organism evidence="1 2">
    <name type="scientific">Protopolystoma xenopodis</name>
    <dbReference type="NCBI Taxonomy" id="117903"/>
    <lineage>
        <taxon>Eukaryota</taxon>
        <taxon>Metazoa</taxon>
        <taxon>Spiralia</taxon>
        <taxon>Lophotrochozoa</taxon>
        <taxon>Platyhelminthes</taxon>
        <taxon>Monogenea</taxon>
        <taxon>Polyopisthocotylea</taxon>
        <taxon>Polystomatidea</taxon>
        <taxon>Polystomatidae</taxon>
        <taxon>Protopolystoma</taxon>
    </lineage>
</organism>
<dbReference type="AlphaFoldDB" id="A0A448XLN1"/>
<dbReference type="EMBL" id="CAAALY010261909">
    <property type="protein sequence ID" value="VEL39610.1"/>
    <property type="molecule type" value="Genomic_DNA"/>
</dbReference>
<name>A0A448XLN1_9PLAT</name>
<comment type="caution">
    <text evidence="1">The sequence shown here is derived from an EMBL/GenBank/DDBJ whole genome shotgun (WGS) entry which is preliminary data.</text>
</comment>
<evidence type="ECO:0000313" key="2">
    <source>
        <dbReference type="Proteomes" id="UP000784294"/>
    </source>
</evidence>
<sequence>MVMLFCQPLNQASNSVFSRLGATNQEASGHDDDLYCSPTSKILRYSINSAMITPSRESIYRGPDSFNDDDLDSSLINSEPCLPYLGVLKLAQKPKAAKITSKKSTDPSRSKIPVVKFTRKEDASSTFHADTILKTMPLKKRLGSLCGVAVKSGPDSLFVSHPSGTIL</sequence>
<protein>
    <submittedName>
        <fullName evidence="1">Uncharacterized protein</fullName>
    </submittedName>
</protein>
<accession>A0A448XLN1</accession>
<reference evidence="1" key="1">
    <citation type="submission" date="2018-11" db="EMBL/GenBank/DDBJ databases">
        <authorList>
            <consortium name="Pathogen Informatics"/>
        </authorList>
    </citation>
    <scope>NUCLEOTIDE SEQUENCE</scope>
</reference>